<protein>
    <recommendedName>
        <fullName evidence="6">Acyl-CoA synthetase</fullName>
    </recommendedName>
</protein>
<dbReference type="InterPro" id="IPR042099">
    <property type="entry name" value="ANL_N_sf"/>
</dbReference>
<dbReference type="GO" id="GO:0016020">
    <property type="term" value="C:membrane"/>
    <property type="evidence" value="ECO:0007669"/>
    <property type="project" value="TreeGrafter"/>
</dbReference>
<gene>
    <name evidence="8" type="ORF">Ga0074812_11669</name>
</gene>
<dbReference type="Gene3D" id="3.30.300.30">
    <property type="match status" value="1"/>
</dbReference>
<evidence type="ECO:0000313" key="9">
    <source>
        <dbReference type="Proteomes" id="UP000198802"/>
    </source>
</evidence>
<dbReference type="SUPFAM" id="SSF56801">
    <property type="entry name" value="Acetyl-CoA synthetase-like"/>
    <property type="match status" value="1"/>
</dbReference>
<dbReference type="Gene3D" id="3.40.50.12780">
    <property type="entry name" value="N-terminal domain of ligase-like"/>
    <property type="match status" value="1"/>
</dbReference>
<evidence type="ECO:0000313" key="8">
    <source>
        <dbReference type="EMBL" id="CUU58039.1"/>
    </source>
</evidence>
<dbReference type="RefSeq" id="WP_091280458.1">
    <property type="nucleotide sequence ID" value="NZ_FAOZ01000016.1"/>
</dbReference>
<dbReference type="InterPro" id="IPR020845">
    <property type="entry name" value="AMP-binding_CS"/>
</dbReference>
<accession>A0A0S4QR08</accession>
<dbReference type="Pfam" id="PF23562">
    <property type="entry name" value="AMP-binding_C_3"/>
    <property type="match status" value="1"/>
</dbReference>
<name>A0A0S4QR08_9ACTN</name>
<comment type="similarity">
    <text evidence="1">Belongs to the ATP-dependent AMP-binding enzyme family.</text>
</comment>
<keyword evidence="4" id="KW-0443">Lipid metabolism</keyword>
<evidence type="ECO:0000256" key="2">
    <source>
        <dbReference type="ARBA" id="ARBA00022598"/>
    </source>
</evidence>
<evidence type="ECO:0000256" key="1">
    <source>
        <dbReference type="ARBA" id="ARBA00006432"/>
    </source>
</evidence>
<dbReference type="PANTHER" id="PTHR43272">
    <property type="entry name" value="LONG-CHAIN-FATTY-ACID--COA LIGASE"/>
    <property type="match status" value="1"/>
</dbReference>
<comment type="catalytic activity">
    <reaction evidence="5">
        <text>a long-chain fatty acid + ATP + CoA = a long-chain fatty acyl-CoA + AMP + diphosphate</text>
        <dbReference type="Rhea" id="RHEA:15421"/>
        <dbReference type="ChEBI" id="CHEBI:30616"/>
        <dbReference type="ChEBI" id="CHEBI:33019"/>
        <dbReference type="ChEBI" id="CHEBI:57287"/>
        <dbReference type="ChEBI" id="CHEBI:57560"/>
        <dbReference type="ChEBI" id="CHEBI:83139"/>
        <dbReference type="ChEBI" id="CHEBI:456215"/>
        <dbReference type="EC" id="6.2.1.3"/>
    </reaction>
    <physiologicalReaction direction="left-to-right" evidence="5">
        <dbReference type="Rhea" id="RHEA:15422"/>
    </physiologicalReaction>
</comment>
<dbReference type="CDD" id="cd05907">
    <property type="entry name" value="VL_LC_FACS_like"/>
    <property type="match status" value="1"/>
</dbReference>
<proteinExistence type="inferred from homology"/>
<keyword evidence="9" id="KW-1185">Reference proteome</keyword>
<keyword evidence="2" id="KW-0436">Ligase</keyword>
<reference evidence="9" key="1">
    <citation type="submission" date="2015-11" db="EMBL/GenBank/DDBJ databases">
        <authorList>
            <person name="Varghese N."/>
        </authorList>
    </citation>
    <scope>NUCLEOTIDE SEQUENCE [LARGE SCALE GENOMIC DNA]</scope>
    <source>
        <strain evidence="9">DSM 45899</strain>
    </source>
</reference>
<dbReference type="Proteomes" id="UP000198802">
    <property type="component" value="Unassembled WGS sequence"/>
</dbReference>
<evidence type="ECO:0000256" key="5">
    <source>
        <dbReference type="ARBA" id="ARBA00024484"/>
    </source>
</evidence>
<evidence type="ECO:0000256" key="3">
    <source>
        <dbReference type="ARBA" id="ARBA00022832"/>
    </source>
</evidence>
<dbReference type="InterPro" id="IPR000873">
    <property type="entry name" value="AMP-dep_synth/lig_dom"/>
</dbReference>
<evidence type="ECO:0000259" key="7">
    <source>
        <dbReference type="Pfam" id="PF00501"/>
    </source>
</evidence>
<dbReference type="GO" id="GO:0004467">
    <property type="term" value="F:long-chain fatty acid-CoA ligase activity"/>
    <property type="evidence" value="ECO:0007669"/>
    <property type="project" value="UniProtKB-EC"/>
</dbReference>
<dbReference type="InterPro" id="IPR045851">
    <property type="entry name" value="AMP-bd_C_sf"/>
</dbReference>
<dbReference type="Pfam" id="PF00501">
    <property type="entry name" value="AMP-binding"/>
    <property type="match status" value="1"/>
</dbReference>
<dbReference type="PANTHER" id="PTHR43272:SF32">
    <property type="entry name" value="AMP-DEPENDENT SYNTHETASE_LIGASE DOMAIN-CONTAINING PROTEIN"/>
    <property type="match status" value="1"/>
</dbReference>
<dbReference type="EMBL" id="FAOZ01000016">
    <property type="protein sequence ID" value="CUU58039.1"/>
    <property type="molecule type" value="Genomic_DNA"/>
</dbReference>
<keyword evidence="3" id="KW-0276">Fatty acid metabolism</keyword>
<evidence type="ECO:0000256" key="6">
    <source>
        <dbReference type="ARBA" id="ARBA00032875"/>
    </source>
</evidence>
<evidence type="ECO:0000256" key="4">
    <source>
        <dbReference type="ARBA" id="ARBA00023098"/>
    </source>
</evidence>
<dbReference type="AlphaFoldDB" id="A0A0S4QR08"/>
<feature type="domain" description="AMP-dependent synthetase/ligase" evidence="7">
    <location>
        <begin position="42"/>
        <end position="467"/>
    </location>
</feature>
<dbReference type="PROSITE" id="PS00455">
    <property type="entry name" value="AMP_BINDING"/>
    <property type="match status" value="1"/>
</dbReference>
<sequence length="648" mass="68795">MTSPAVTAVSGDSSAAAANHPLTELEAECARRAADLTVPALLERNALEFGDLPAISVIGSEDAPLTWATVRTRSLALARGLYELGLRPGERMLIAMSSRPEHWLVDLGAVHLGAIPSTVYATLSTPQLQYAAEHSQAQVLILEGAEQLERWAPVLAGQTSIHSVVIVDADALPAGPLSADEARLRPRFHTLAEVERDGAARHIADPGVVDRLWRAVRPHQPVALLYTSGTTGTPKGVVLSHHNVLYQSVALEAQVDLPAHPVTVAYLPLAHIAERVLGIYAPIYRAGHVHICADTAAVVSALAAIHPLSFFGVPRVWEKLAAGLQTMIALADDERRGALAAAQAVALEVHNLTEAHAPVPEELARHFDDAQLSVLRPLLGTLGLDRMIWACSGAAPIPAAVLRTLAGLGIEVREVWGLSETTGTATINTLDVFRTGTVGRPHLGMRLRLADDGEILIRGPLVCLGYLRADGTIETITDADGWLATGDIGTLDDAGYLTITDRKKELIITSTGKNVAPAQIENLLRAHPLIGQAVAIGDRRPYVTALLVLDDEVAPAWAKAAGLDADAPDASGASGASARLAAHPAVLAELQGAVDAANSRLARAEQVKKFRVLPVGWTPESGELTPTLKLRRRIINEKYATEIDDLYS</sequence>
<organism evidence="8 9">
    <name type="scientific">Parafrankia irregularis</name>
    <dbReference type="NCBI Taxonomy" id="795642"/>
    <lineage>
        <taxon>Bacteria</taxon>
        <taxon>Bacillati</taxon>
        <taxon>Actinomycetota</taxon>
        <taxon>Actinomycetes</taxon>
        <taxon>Frankiales</taxon>
        <taxon>Frankiaceae</taxon>
        <taxon>Parafrankia</taxon>
    </lineage>
</organism>